<keyword evidence="3" id="KW-0677">Repeat</keyword>
<dbReference type="GO" id="GO:0008270">
    <property type="term" value="F:zinc ion binding"/>
    <property type="evidence" value="ECO:0007669"/>
    <property type="project" value="UniProtKB-KW"/>
</dbReference>
<dbReference type="PROSITE" id="PS00028">
    <property type="entry name" value="ZINC_FINGER_C2H2_1"/>
    <property type="match status" value="1"/>
</dbReference>
<keyword evidence="2" id="KW-0479">Metal-binding</keyword>
<feature type="compositionally biased region" description="Basic and acidic residues" evidence="7">
    <location>
        <begin position="46"/>
        <end position="57"/>
    </location>
</feature>
<dbReference type="PANTHER" id="PTHR24406">
    <property type="entry name" value="TRANSCRIPTIONAL REPRESSOR CTCFL-RELATED"/>
    <property type="match status" value="1"/>
</dbReference>
<sequence>MFVYLRRGQPLSLFHELRYNHFCPEFVGIKEEPLDEDLESSSAGQDHNEAELSPKIEEEQEEPPDPQPAESNIETNAPSEPEEQQEAQAVLTEPIEVILQKLSSVGRYNDRVKCPCCSKELANRWVLVRHIKSMHLVAQCDKKLNTFVKRESKEKHICKFCNKAIRPKEVSKHMRVLHPNDYQQPTSIKPKPSFFCAHCPYSGHQRNRMVLHVTGKHFPKTVACPDCPAIVATRKELIRHKYRRHATWNCTHCGKNVSKANFTAHLIKSTCQFCNEVSDCCGQTALHRKVCKKKALCPHCERDFHNRDNLRKHVIICPVRTGEPLFEKVRPSRAFKDWFVLLVMQSQVHINVHDITSK</sequence>
<evidence type="ECO:0000313" key="9">
    <source>
        <dbReference type="EMBL" id="CAB3368447.1"/>
    </source>
</evidence>
<evidence type="ECO:0000313" key="10">
    <source>
        <dbReference type="Proteomes" id="UP000494165"/>
    </source>
</evidence>
<accession>A0A8S1CIW5</accession>
<dbReference type="Pfam" id="PF00096">
    <property type="entry name" value="zf-C2H2"/>
    <property type="match status" value="1"/>
</dbReference>
<keyword evidence="6" id="KW-0539">Nucleus</keyword>
<gene>
    <name evidence="9" type="ORF">CLODIP_2_CD07286</name>
</gene>
<protein>
    <recommendedName>
        <fullName evidence="8">C2H2-type domain-containing protein</fullName>
    </recommendedName>
</protein>
<dbReference type="EMBL" id="CADEPI010000038">
    <property type="protein sequence ID" value="CAB3368447.1"/>
    <property type="molecule type" value="Genomic_DNA"/>
</dbReference>
<dbReference type="SMART" id="SM00355">
    <property type="entry name" value="ZnF_C2H2"/>
    <property type="match status" value="5"/>
</dbReference>
<keyword evidence="10" id="KW-1185">Reference proteome</keyword>
<keyword evidence="5" id="KW-0862">Zinc</keyword>
<dbReference type="AlphaFoldDB" id="A0A8S1CIW5"/>
<evidence type="ECO:0000256" key="6">
    <source>
        <dbReference type="ARBA" id="ARBA00023242"/>
    </source>
</evidence>
<dbReference type="Proteomes" id="UP000494165">
    <property type="component" value="Unassembled WGS sequence"/>
</dbReference>
<dbReference type="Gene3D" id="3.30.160.60">
    <property type="entry name" value="Classic Zinc Finger"/>
    <property type="match status" value="2"/>
</dbReference>
<keyword evidence="4" id="KW-0863">Zinc-finger</keyword>
<evidence type="ECO:0000256" key="7">
    <source>
        <dbReference type="SAM" id="MobiDB-lite"/>
    </source>
</evidence>
<dbReference type="InterPro" id="IPR050888">
    <property type="entry name" value="ZnF_C2H2-type_TF"/>
</dbReference>
<evidence type="ECO:0000259" key="8">
    <source>
        <dbReference type="PROSITE" id="PS00028"/>
    </source>
</evidence>
<evidence type="ECO:0000256" key="2">
    <source>
        <dbReference type="ARBA" id="ARBA00022723"/>
    </source>
</evidence>
<comment type="caution">
    <text evidence="9">The sequence shown here is derived from an EMBL/GenBank/DDBJ whole genome shotgun (WGS) entry which is preliminary data.</text>
</comment>
<proteinExistence type="predicted"/>
<evidence type="ECO:0000256" key="3">
    <source>
        <dbReference type="ARBA" id="ARBA00022737"/>
    </source>
</evidence>
<comment type="subcellular location">
    <subcellularLocation>
        <location evidence="1">Nucleus</location>
    </subcellularLocation>
</comment>
<dbReference type="GO" id="GO:0005634">
    <property type="term" value="C:nucleus"/>
    <property type="evidence" value="ECO:0007669"/>
    <property type="project" value="UniProtKB-SubCell"/>
</dbReference>
<feature type="domain" description="C2H2-type" evidence="8">
    <location>
        <begin position="114"/>
        <end position="135"/>
    </location>
</feature>
<dbReference type="InterPro" id="IPR013087">
    <property type="entry name" value="Znf_C2H2_type"/>
</dbReference>
<evidence type="ECO:0000256" key="1">
    <source>
        <dbReference type="ARBA" id="ARBA00004123"/>
    </source>
</evidence>
<name>A0A8S1CIW5_9INSE</name>
<evidence type="ECO:0000256" key="4">
    <source>
        <dbReference type="ARBA" id="ARBA00022771"/>
    </source>
</evidence>
<feature type="region of interest" description="Disordered" evidence="7">
    <location>
        <begin position="35"/>
        <end position="88"/>
    </location>
</feature>
<organism evidence="9 10">
    <name type="scientific">Cloeon dipterum</name>
    <dbReference type="NCBI Taxonomy" id="197152"/>
    <lineage>
        <taxon>Eukaryota</taxon>
        <taxon>Metazoa</taxon>
        <taxon>Ecdysozoa</taxon>
        <taxon>Arthropoda</taxon>
        <taxon>Hexapoda</taxon>
        <taxon>Insecta</taxon>
        <taxon>Pterygota</taxon>
        <taxon>Palaeoptera</taxon>
        <taxon>Ephemeroptera</taxon>
        <taxon>Pisciforma</taxon>
        <taxon>Baetidae</taxon>
        <taxon>Cloeon</taxon>
    </lineage>
</organism>
<reference evidence="9 10" key="1">
    <citation type="submission" date="2020-04" db="EMBL/GenBank/DDBJ databases">
        <authorList>
            <person name="Alioto T."/>
            <person name="Alioto T."/>
            <person name="Gomez Garrido J."/>
        </authorList>
    </citation>
    <scope>NUCLEOTIDE SEQUENCE [LARGE SCALE GENOMIC DNA]</scope>
</reference>
<evidence type="ECO:0000256" key="5">
    <source>
        <dbReference type="ARBA" id="ARBA00022833"/>
    </source>
</evidence>